<sequence length="848" mass="96790">MDSSLWQDEAQLANMFLEEDSNRSSSESNSNDFYFNSTAHLKKNLATTFDKELSNDLVAKQVDHLVPSKPASSSSPVRSGGQLPSIRPPLPTGTDRVEHQRKSRKKFAVFLRIRPLQIYKSTLEQDDDVNSKVENASTIEVLEPSDKSNDETIFPTTIRTYPPMVSNVHKVNMNRNARSNFAYAKEFHFDRVMGPKISQKDVYFAAAAPIIHDLLNGRDKRTELSRVRRESALLFSYGITNAGKTHTVLGDINSTNKANWGIIPRAISDVFQRNRVKLNVTSTTEASESSMGNCKHQPPCDLYISFFEIYNENIYDLMPEKAANSSKHKSNSLPALKIRECRGQTFVRGLKKLKVRNEEHGISLVKEAYNKRHTSCNNLNMDSSRSHFVCQMEIVPLRQQSTPFPVRDFSTETDGGKKASNIDLMSGYSTDEEAVARSRLSASTIWIVDLAGSERSKRTRVGSIRQKESTKINNSLMTLMRCLNAMKENGDRRRGNNVIPFRESKLTHIFMSHLTSKSAARTAMMVNVNPSVEDFDETQHVLKYSRKAKLIEMNIDEFGAKRKQFFGEEYDRNGRKKFKCENSKNCDLKKPKHPLLSRMAKKLSPKKALEKIVVKNTVKEERIVSSRSYDHAKEIEALKNVVQIAEERVYALKNKNTQLQVELESKEDQIRAEVAMEMEARLRETRTKQKEKYDHLRSVMQNQMSKNDVSLSISRAGNQIEELLDKIDECEQEMLRMSKEHRQEVICLNAQIDDLNRTKEILAKEKVEHTIEISNLKQALKKSHDEVIHLKGFKKCDNIEMDEENFLAGSIKAIKKRATIKQKIQPRKALGNATNQSSSSRVLQMSIN</sequence>
<evidence type="ECO:0000256" key="3">
    <source>
        <dbReference type="ARBA" id="ARBA00022840"/>
    </source>
</evidence>
<dbReference type="EMBL" id="CAACVS010000178">
    <property type="protein sequence ID" value="VEU38631.1"/>
    <property type="molecule type" value="Genomic_DNA"/>
</dbReference>
<dbReference type="SMART" id="SM00129">
    <property type="entry name" value="KISc"/>
    <property type="match status" value="1"/>
</dbReference>
<dbReference type="SUPFAM" id="SSF52540">
    <property type="entry name" value="P-loop containing nucleoside triphosphate hydrolases"/>
    <property type="match status" value="1"/>
</dbReference>
<dbReference type="GO" id="GO:0005634">
    <property type="term" value="C:nucleus"/>
    <property type="evidence" value="ECO:0007669"/>
    <property type="project" value="TreeGrafter"/>
</dbReference>
<evidence type="ECO:0000256" key="1">
    <source>
        <dbReference type="ARBA" id="ARBA00022701"/>
    </source>
</evidence>
<evidence type="ECO:0000256" key="8">
    <source>
        <dbReference type="SAM" id="MobiDB-lite"/>
    </source>
</evidence>
<dbReference type="GO" id="GO:0016887">
    <property type="term" value="F:ATP hydrolysis activity"/>
    <property type="evidence" value="ECO:0007669"/>
    <property type="project" value="TreeGrafter"/>
</dbReference>
<feature type="coiled-coil region" evidence="7">
    <location>
        <begin position="635"/>
        <end position="669"/>
    </location>
</feature>
<evidence type="ECO:0000256" key="7">
    <source>
        <dbReference type="SAM" id="Coils"/>
    </source>
</evidence>
<feature type="coiled-coil region" evidence="7">
    <location>
        <begin position="713"/>
        <end position="772"/>
    </location>
</feature>
<feature type="binding site" evidence="5">
    <location>
        <begin position="238"/>
        <end position="245"/>
    </location>
    <ligand>
        <name>ATP</name>
        <dbReference type="ChEBI" id="CHEBI:30616"/>
    </ligand>
</feature>
<dbReference type="AlphaFoldDB" id="A0A448Z9C9"/>
<feature type="compositionally biased region" description="Low complexity" evidence="8">
    <location>
        <begin position="67"/>
        <end position="79"/>
    </location>
</feature>
<proteinExistence type="inferred from homology"/>
<dbReference type="GO" id="GO:0005874">
    <property type="term" value="C:microtubule"/>
    <property type="evidence" value="ECO:0007669"/>
    <property type="project" value="UniProtKB-KW"/>
</dbReference>
<evidence type="ECO:0000313" key="10">
    <source>
        <dbReference type="EMBL" id="VEU38631.1"/>
    </source>
</evidence>
<dbReference type="PANTHER" id="PTHR24115:SF1008">
    <property type="entry name" value="KINESIN-LIKE PROTEIN SUBITO"/>
    <property type="match status" value="1"/>
</dbReference>
<dbReference type="PROSITE" id="PS00411">
    <property type="entry name" value="KINESIN_MOTOR_1"/>
    <property type="match status" value="1"/>
</dbReference>
<protein>
    <recommendedName>
        <fullName evidence="6">Kinesin-like protein</fullName>
    </recommendedName>
</protein>
<dbReference type="Gene3D" id="3.40.850.10">
    <property type="entry name" value="Kinesin motor domain"/>
    <property type="match status" value="1"/>
</dbReference>
<dbReference type="GO" id="GO:0008017">
    <property type="term" value="F:microtubule binding"/>
    <property type="evidence" value="ECO:0007669"/>
    <property type="project" value="InterPro"/>
</dbReference>
<feature type="region of interest" description="Disordered" evidence="8">
    <location>
        <begin position="65"/>
        <end position="101"/>
    </location>
</feature>
<gene>
    <name evidence="10" type="ORF">PSNMU_V1.4_AUG-EV-PASAV3_0054540</name>
</gene>
<evidence type="ECO:0000256" key="5">
    <source>
        <dbReference type="PROSITE-ProRule" id="PRU00283"/>
    </source>
</evidence>
<dbReference type="GO" id="GO:0005871">
    <property type="term" value="C:kinesin complex"/>
    <property type="evidence" value="ECO:0007669"/>
    <property type="project" value="TreeGrafter"/>
</dbReference>
<keyword evidence="4 5" id="KW-0505">Motor protein</keyword>
<name>A0A448Z9C9_9STRA</name>
<comment type="similarity">
    <text evidence="5 6">Belongs to the TRAFAC class myosin-kinesin ATPase superfamily. Kinesin family.</text>
</comment>
<accession>A0A448Z9C9</accession>
<keyword evidence="1 6" id="KW-0493">Microtubule</keyword>
<dbReference type="GO" id="GO:0005524">
    <property type="term" value="F:ATP binding"/>
    <property type="evidence" value="ECO:0007669"/>
    <property type="project" value="UniProtKB-UniRule"/>
</dbReference>
<dbReference type="InterPro" id="IPR001752">
    <property type="entry name" value="Kinesin_motor_dom"/>
</dbReference>
<dbReference type="PRINTS" id="PR00380">
    <property type="entry name" value="KINESINHEAVY"/>
</dbReference>
<keyword evidence="11" id="KW-1185">Reference proteome</keyword>
<evidence type="ECO:0000259" key="9">
    <source>
        <dbReference type="PROSITE" id="PS50067"/>
    </source>
</evidence>
<reference evidence="10 11" key="1">
    <citation type="submission" date="2019-01" db="EMBL/GenBank/DDBJ databases">
        <authorList>
            <person name="Ferrante I. M."/>
        </authorList>
    </citation>
    <scope>NUCLEOTIDE SEQUENCE [LARGE SCALE GENOMIC DNA]</scope>
    <source>
        <strain evidence="10 11">B856</strain>
    </source>
</reference>
<dbReference type="Pfam" id="PF00225">
    <property type="entry name" value="Kinesin"/>
    <property type="match status" value="1"/>
</dbReference>
<keyword evidence="3 5" id="KW-0067">ATP-binding</keyword>
<dbReference type="GO" id="GO:0003777">
    <property type="term" value="F:microtubule motor activity"/>
    <property type="evidence" value="ECO:0007669"/>
    <property type="project" value="InterPro"/>
</dbReference>
<dbReference type="InterPro" id="IPR036961">
    <property type="entry name" value="Kinesin_motor_dom_sf"/>
</dbReference>
<feature type="domain" description="Kinesin motor" evidence="9">
    <location>
        <begin position="106"/>
        <end position="551"/>
    </location>
</feature>
<dbReference type="PROSITE" id="PS50067">
    <property type="entry name" value="KINESIN_MOTOR_2"/>
    <property type="match status" value="1"/>
</dbReference>
<dbReference type="InterPro" id="IPR027417">
    <property type="entry name" value="P-loop_NTPase"/>
</dbReference>
<dbReference type="PANTHER" id="PTHR24115">
    <property type="entry name" value="KINESIN-RELATED"/>
    <property type="match status" value="1"/>
</dbReference>
<organism evidence="10 11">
    <name type="scientific">Pseudo-nitzschia multistriata</name>
    <dbReference type="NCBI Taxonomy" id="183589"/>
    <lineage>
        <taxon>Eukaryota</taxon>
        <taxon>Sar</taxon>
        <taxon>Stramenopiles</taxon>
        <taxon>Ochrophyta</taxon>
        <taxon>Bacillariophyta</taxon>
        <taxon>Bacillariophyceae</taxon>
        <taxon>Bacillariophycidae</taxon>
        <taxon>Bacillariales</taxon>
        <taxon>Bacillariaceae</taxon>
        <taxon>Pseudo-nitzschia</taxon>
    </lineage>
</organism>
<dbReference type="InterPro" id="IPR027640">
    <property type="entry name" value="Kinesin-like_fam"/>
</dbReference>
<evidence type="ECO:0000256" key="2">
    <source>
        <dbReference type="ARBA" id="ARBA00022741"/>
    </source>
</evidence>
<dbReference type="InterPro" id="IPR019821">
    <property type="entry name" value="Kinesin_motor_CS"/>
</dbReference>
<feature type="region of interest" description="Disordered" evidence="8">
    <location>
        <begin position="827"/>
        <end position="848"/>
    </location>
</feature>
<evidence type="ECO:0000313" key="11">
    <source>
        <dbReference type="Proteomes" id="UP000291116"/>
    </source>
</evidence>
<evidence type="ECO:0000256" key="4">
    <source>
        <dbReference type="ARBA" id="ARBA00023175"/>
    </source>
</evidence>
<dbReference type="OrthoDB" id="123929at2759"/>
<keyword evidence="2 5" id="KW-0547">Nucleotide-binding</keyword>
<feature type="compositionally biased region" description="Polar residues" evidence="8">
    <location>
        <begin position="832"/>
        <end position="848"/>
    </location>
</feature>
<dbReference type="Proteomes" id="UP000291116">
    <property type="component" value="Unassembled WGS sequence"/>
</dbReference>
<keyword evidence="7" id="KW-0175">Coiled coil</keyword>
<dbReference type="GO" id="GO:0007018">
    <property type="term" value="P:microtubule-based movement"/>
    <property type="evidence" value="ECO:0007669"/>
    <property type="project" value="InterPro"/>
</dbReference>
<evidence type="ECO:0000256" key="6">
    <source>
        <dbReference type="RuleBase" id="RU000394"/>
    </source>
</evidence>